<evidence type="ECO:0000313" key="6">
    <source>
        <dbReference type="EMBL" id="KMZ62417.1"/>
    </source>
</evidence>
<dbReference type="PROSITE" id="PS50197">
    <property type="entry name" value="BEACH"/>
    <property type="match status" value="1"/>
</dbReference>
<dbReference type="EMBL" id="LFYR01001364">
    <property type="protein sequence ID" value="KMZ62417.1"/>
    <property type="molecule type" value="Genomic_DNA"/>
</dbReference>
<keyword evidence="2" id="KW-0677">Repeat</keyword>
<dbReference type="InterPro" id="IPR019775">
    <property type="entry name" value="WD40_repeat_CS"/>
</dbReference>
<dbReference type="InterPro" id="IPR011009">
    <property type="entry name" value="Kinase-like_dom_sf"/>
</dbReference>
<dbReference type="GO" id="GO:0005524">
    <property type="term" value="F:ATP binding"/>
    <property type="evidence" value="ECO:0007669"/>
    <property type="project" value="InterPro"/>
</dbReference>
<dbReference type="Gene3D" id="2.130.10.10">
    <property type="entry name" value="YVTN repeat-like/Quinoprotein amine dehydrogenase"/>
    <property type="match status" value="2"/>
</dbReference>
<dbReference type="PROSITE" id="PS50082">
    <property type="entry name" value="WD_REPEATS_2"/>
    <property type="match status" value="1"/>
</dbReference>
<dbReference type="CDD" id="cd06071">
    <property type="entry name" value="Beach"/>
    <property type="match status" value="1"/>
</dbReference>
<accession>A0A0K9P2D3</accession>
<dbReference type="SMART" id="SM01026">
    <property type="entry name" value="Beach"/>
    <property type="match status" value="1"/>
</dbReference>
<dbReference type="Gene3D" id="1.10.510.10">
    <property type="entry name" value="Transferase(Phosphotransferase) domain 1"/>
    <property type="match status" value="2"/>
</dbReference>
<reference evidence="7" key="1">
    <citation type="journal article" date="2016" name="Nature">
        <title>The genome of the seagrass Zostera marina reveals angiosperm adaptation to the sea.</title>
        <authorList>
            <person name="Olsen J.L."/>
            <person name="Rouze P."/>
            <person name="Verhelst B."/>
            <person name="Lin Y.-C."/>
            <person name="Bayer T."/>
            <person name="Collen J."/>
            <person name="Dattolo E."/>
            <person name="De Paoli E."/>
            <person name="Dittami S."/>
            <person name="Maumus F."/>
            <person name="Michel G."/>
            <person name="Kersting A."/>
            <person name="Lauritano C."/>
            <person name="Lohaus R."/>
            <person name="Toepel M."/>
            <person name="Tonon T."/>
            <person name="Vanneste K."/>
            <person name="Amirebrahimi M."/>
            <person name="Brakel J."/>
            <person name="Bostroem C."/>
            <person name="Chovatia M."/>
            <person name="Grimwood J."/>
            <person name="Jenkins J.W."/>
            <person name="Jueterbock A."/>
            <person name="Mraz A."/>
            <person name="Stam W.T."/>
            <person name="Tice H."/>
            <person name="Bornberg-Bauer E."/>
            <person name="Green P.J."/>
            <person name="Pearson G.A."/>
            <person name="Procaccini G."/>
            <person name="Duarte C.M."/>
            <person name="Schmutz J."/>
            <person name="Reusch T.B.H."/>
            <person name="Van de Peer Y."/>
        </authorList>
    </citation>
    <scope>NUCLEOTIDE SEQUENCE [LARGE SCALE GENOMIC DNA]</scope>
    <source>
        <strain evidence="7">cv. Finnish</strain>
    </source>
</reference>
<feature type="domain" description="BEACH" evidence="5">
    <location>
        <begin position="327"/>
        <end position="598"/>
    </location>
</feature>
<evidence type="ECO:0000313" key="7">
    <source>
        <dbReference type="Proteomes" id="UP000036987"/>
    </source>
</evidence>
<dbReference type="PROSITE" id="PS00678">
    <property type="entry name" value="WD_REPEATS_1"/>
    <property type="match status" value="1"/>
</dbReference>
<dbReference type="InterPro" id="IPR001680">
    <property type="entry name" value="WD40_rpt"/>
</dbReference>
<dbReference type="GO" id="GO:0005770">
    <property type="term" value="C:late endosome"/>
    <property type="evidence" value="ECO:0000318"/>
    <property type="project" value="GO_Central"/>
</dbReference>
<evidence type="ECO:0000256" key="3">
    <source>
        <dbReference type="PROSITE-ProRule" id="PRU00221"/>
    </source>
</evidence>
<dbReference type="SUPFAM" id="SSF50978">
    <property type="entry name" value="WD40 repeat-like"/>
    <property type="match status" value="1"/>
</dbReference>
<dbReference type="SUPFAM" id="SSF48371">
    <property type="entry name" value="ARM repeat"/>
    <property type="match status" value="1"/>
</dbReference>
<organism evidence="6 7">
    <name type="scientific">Zostera marina</name>
    <name type="common">Eelgrass</name>
    <dbReference type="NCBI Taxonomy" id="29655"/>
    <lineage>
        <taxon>Eukaryota</taxon>
        <taxon>Viridiplantae</taxon>
        <taxon>Streptophyta</taxon>
        <taxon>Embryophyta</taxon>
        <taxon>Tracheophyta</taxon>
        <taxon>Spermatophyta</taxon>
        <taxon>Magnoliopsida</taxon>
        <taxon>Liliopsida</taxon>
        <taxon>Zosteraceae</taxon>
        <taxon>Zostera</taxon>
    </lineage>
</organism>
<gene>
    <name evidence="6" type="ORF">ZOSMA_467G00100</name>
</gene>
<evidence type="ECO:0000259" key="5">
    <source>
        <dbReference type="PROSITE" id="PS50197"/>
    </source>
</evidence>
<dbReference type="Pfam" id="PF02138">
    <property type="entry name" value="Beach"/>
    <property type="match status" value="1"/>
</dbReference>
<keyword evidence="1 3" id="KW-0853">WD repeat</keyword>
<dbReference type="SMART" id="SM00320">
    <property type="entry name" value="WD40"/>
    <property type="match status" value="4"/>
</dbReference>
<feature type="domain" description="Protein kinase" evidence="4">
    <location>
        <begin position="138"/>
        <end position="468"/>
    </location>
</feature>
<comment type="caution">
    <text evidence="6">The sequence shown here is derived from an EMBL/GenBank/DDBJ whole genome shotgun (WGS) entry which is preliminary data.</text>
</comment>
<keyword evidence="7" id="KW-1185">Reference proteome</keyword>
<dbReference type="Pfam" id="PF00400">
    <property type="entry name" value="WD40"/>
    <property type="match status" value="2"/>
</dbReference>
<dbReference type="PROSITE" id="PS50011">
    <property type="entry name" value="PROTEIN_KINASE_DOM"/>
    <property type="match status" value="1"/>
</dbReference>
<name>A0A0K9P2D3_ZOSMR</name>
<dbReference type="OrthoDB" id="29306at2759"/>
<dbReference type="InterPro" id="IPR036372">
    <property type="entry name" value="BEACH_dom_sf"/>
</dbReference>
<evidence type="ECO:0000256" key="1">
    <source>
        <dbReference type="ARBA" id="ARBA00022574"/>
    </source>
</evidence>
<dbReference type="InterPro" id="IPR016024">
    <property type="entry name" value="ARM-type_fold"/>
</dbReference>
<sequence>MEGDDETRCFECLQTEIRQDFSDKLIFRYGVSDSPLPFGNAAVVQVNLRGSSENQPISDASGTQFLLVRLAHPDGAFSGDNTDANFMNNGGCGFQNHQVVFEENDTCQTEDDHEHPSNSSVLSDLSESCFHRNTIPSLFSVAYVGTDCYSAVEEIANKFIHGCIENNVLSSLNCLGEGKTTRYAGDFLNLIGFQASDEITSFMRHPNIIPILGMIKTQNHVNLILPQTPYTLENILHFSPCVMKSDWHIRFLIYQIASALKYLHRMGIFHGSICPSNIMLTDTCWSWLNVQGKYLLGADLNTQSSVPSSCIHFCSGSCPCKPLFADLNVSSSTDWHSIFKRWWNGETSNYEYLLVLNRLAGRRWGDYTFHTVMPWVIDFSAKPDEKCKVGWRDLQKSKWRLAKGDEQLDFTYLTSEIPHHVSDECLSELAVCSYKARRLPLHVLRSAVRSVYEPNEYPSNMQRLYQWTPDECIPEFYSDPRIFLSIHPGMCDLAVPSWASSPEEFISLHRGALESQFVSQQIHHWIDITFGYKLSGEASISAKNVMLSTSDPSIPKSNGRRQLFTRPHPMRRSCMPLSGKVHVQCSMKTSRCTADVMLMSSDSLVQKAFLPETEYLQELEDVSFFCEQHVQNLCPVYSYQENSCSATPSSTEPPMSKNLKMGMSVNKDRNTKASSDVHLGCLLEIFEANDSFSLGFQDLLRWKKKQSFSDICPEKDSQDIFSLGCLLAELYLRKPLFDPTSLATYVETGILPGSMLELPLNVSLIVEECIQRDWRRRPSAKHFLDSTYFLPSIKSAYMFIAPLQLLAENEARLQYAAKLASEGAFKLMGPFTLEMCAPYFIPLILSSLSDVESESALCLLKEMLKYLKFEAIYCLILPAIQNVLQTLQSSHLKVSLLQESFVREVWKCLGKQIYLEKLHPLIIYNLCNSPKKTFASVSSASSVLLICSSEELGIPITLHQTIMPLICCFGRGHSTDGIDVLVRIGGLLGENFIIKHLLPLLRSVVFSCINASSVNKTEAQQSWNSLALIDSFTALDGLVTILPKMAILEEFITGKASLHIKVLTNIHLDLLVVQVAATTLITICQQIGSDYTALHVLPQLKDMFHELAFSREATEMPQLPSRNSKASVSKINEEVYIRSRMDLVLLLYPSFASMIGIEKLRQCCATWLPLEQYLQRFHNWKWECVGEYSGNDFEKRNTQRSIFSKISSLEYNPANFLINPRVSKNLSNHKTTLKEHPNSVSTNHEPWFWFPNPATSWDGPDFLGRSGGLKDDLPWKIKSSVLYSARAHPGALRSLDVFHDECTVFTGGVGPGFKGAVQKWELPRMNCVSGYYGHDEVVNDICVLSTSGRIASCDGTVHVWNSQTGKLISTYSESSTNFPRHHSSTTIPSIVDTEQINTIASTILSGGILSSAFSGGLYTCMHYIEADDSLVVGMGNSSLRFIDIAQDRKLHLWKNEAVPCSFSSLVSAICSCRSRKAQSETGLGYSSWIAAGLSSGYCRLLDRRSGNIIAFWRAHDSYITKLAAPEDHLLVSSSLDKTLRVWDLRKNPSSQTNIFKGHSDGIYSFGIWGKDVISVSGSKIGLSSICISSRQGGGGAAAGGYERLYPQKLYSADGGARNLSVLSSISILPFSRLFVVGTEDGHLKICC</sequence>
<dbReference type="GO" id="GO:0004672">
    <property type="term" value="F:protein kinase activity"/>
    <property type="evidence" value="ECO:0007669"/>
    <property type="project" value="InterPro"/>
</dbReference>
<dbReference type="Pfam" id="PF00069">
    <property type="entry name" value="Pkinase"/>
    <property type="match status" value="1"/>
</dbReference>
<dbReference type="SMART" id="SM00220">
    <property type="entry name" value="S_TKc"/>
    <property type="match status" value="1"/>
</dbReference>
<dbReference type="SUPFAM" id="SSF56112">
    <property type="entry name" value="Protein kinase-like (PK-like)"/>
    <property type="match status" value="2"/>
</dbReference>
<dbReference type="Proteomes" id="UP000036987">
    <property type="component" value="Unassembled WGS sequence"/>
</dbReference>
<dbReference type="Gene3D" id="1.10.1540.10">
    <property type="entry name" value="BEACH domain"/>
    <property type="match status" value="1"/>
</dbReference>
<dbReference type="InterPro" id="IPR000409">
    <property type="entry name" value="BEACH_dom"/>
</dbReference>
<dbReference type="PROSITE" id="PS50294">
    <property type="entry name" value="WD_REPEATS_REGION"/>
    <property type="match status" value="1"/>
</dbReference>
<dbReference type="SUPFAM" id="SSF81837">
    <property type="entry name" value="BEACH domain"/>
    <property type="match status" value="1"/>
</dbReference>
<feature type="repeat" description="WD" evidence="3">
    <location>
        <begin position="1512"/>
        <end position="1552"/>
    </location>
</feature>
<dbReference type="InterPro" id="IPR000719">
    <property type="entry name" value="Prot_kinase_dom"/>
</dbReference>
<evidence type="ECO:0000256" key="2">
    <source>
        <dbReference type="ARBA" id="ARBA00022737"/>
    </source>
</evidence>
<dbReference type="InterPro" id="IPR015943">
    <property type="entry name" value="WD40/YVTN_repeat-like_dom_sf"/>
</dbReference>
<proteinExistence type="predicted"/>
<dbReference type="GO" id="GO:2000643">
    <property type="term" value="P:positive regulation of early endosome to late endosome transport"/>
    <property type="evidence" value="ECO:0000318"/>
    <property type="project" value="GO_Central"/>
</dbReference>
<evidence type="ECO:0000259" key="4">
    <source>
        <dbReference type="PROSITE" id="PS50011"/>
    </source>
</evidence>
<dbReference type="STRING" id="29655.A0A0K9P2D3"/>
<dbReference type="InterPro" id="IPR036322">
    <property type="entry name" value="WD40_repeat_dom_sf"/>
</dbReference>
<protein>
    <submittedName>
        <fullName evidence="6">G-beta repeat protein</fullName>
    </submittedName>
</protein>
<dbReference type="PANTHER" id="PTHR46866">
    <property type="entry name" value="GH12955P"/>
    <property type="match status" value="1"/>
</dbReference>
<dbReference type="PANTHER" id="PTHR46866:SF1">
    <property type="entry name" value="GH12955P"/>
    <property type="match status" value="1"/>
</dbReference>
<dbReference type="OMA" id="NKMESCA"/>
<dbReference type="GO" id="GO:0005769">
    <property type="term" value="C:early endosome"/>
    <property type="evidence" value="ECO:0000318"/>
    <property type="project" value="GO_Central"/>
</dbReference>